<dbReference type="Proteomes" id="UP001175226">
    <property type="component" value="Unassembled WGS sequence"/>
</dbReference>
<dbReference type="InterPro" id="IPR040976">
    <property type="entry name" value="Pkinase_fungal"/>
</dbReference>
<evidence type="ECO:0000256" key="2">
    <source>
        <dbReference type="SAM" id="Phobius"/>
    </source>
</evidence>
<dbReference type="InterPro" id="IPR011009">
    <property type="entry name" value="Kinase-like_dom_sf"/>
</dbReference>
<evidence type="ECO:0000256" key="1">
    <source>
        <dbReference type="SAM" id="MobiDB-lite"/>
    </source>
</evidence>
<comment type="caution">
    <text evidence="4">The sequence shown here is derived from an EMBL/GenBank/DDBJ whole genome shotgun (WGS) entry which is preliminary data.</text>
</comment>
<keyword evidence="5" id="KW-1185">Reference proteome</keyword>
<keyword evidence="2" id="KW-0812">Transmembrane</keyword>
<protein>
    <recommendedName>
        <fullName evidence="3">Fungal-type protein kinase domain-containing protein</fullName>
    </recommendedName>
</protein>
<keyword evidence="2" id="KW-0472">Membrane</keyword>
<gene>
    <name evidence="4" type="ORF">EV421DRAFT_664304</name>
</gene>
<organism evidence="4 5">
    <name type="scientific">Armillaria borealis</name>
    <dbReference type="NCBI Taxonomy" id="47425"/>
    <lineage>
        <taxon>Eukaryota</taxon>
        <taxon>Fungi</taxon>
        <taxon>Dikarya</taxon>
        <taxon>Basidiomycota</taxon>
        <taxon>Agaricomycotina</taxon>
        <taxon>Agaricomycetes</taxon>
        <taxon>Agaricomycetidae</taxon>
        <taxon>Agaricales</taxon>
        <taxon>Marasmiineae</taxon>
        <taxon>Physalacriaceae</taxon>
        <taxon>Armillaria</taxon>
    </lineage>
</organism>
<accession>A0AA39N034</accession>
<dbReference type="Pfam" id="PF17667">
    <property type="entry name" value="Pkinase_fungal"/>
    <property type="match status" value="1"/>
</dbReference>
<feature type="region of interest" description="Disordered" evidence="1">
    <location>
        <begin position="1"/>
        <end position="31"/>
    </location>
</feature>
<name>A0AA39N034_9AGAR</name>
<sequence>MGFSASDVVHTDSDEDTVLAPDSPSSAHRPSRFSMSLYKTSVLSHTAAPVGGAITGGHQPYTAPERLYTSRKHVRVLFSEVDMPLNKVDDLGKMFGALLQAFKELRYLYRSGHVHGDISPGNILLYSNNQAKISDLDVKPFSSKELKSDLKTVFFCCMIVLIIPHIVAGDSDFYGH</sequence>
<dbReference type="AlphaFoldDB" id="A0AA39N034"/>
<proteinExistence type="predicted"/>
<dbReference type="EMBL" id="JAUEPT010000003">
    <property type="protein sequence ID" value="KAK0453271.1"/>
    <property type="molecule type" value="Genomic_DNA"/>
</dbReference>
<evidence type="ECO:0000313" key="4">
    <source>
        <dbReference type="EMBL" id="KAK0453271.1"/>
    </source>
</evidence>
<evidence type="ECO:0000259" key="3">
    <source>
        <dbReference type="Pfam" id="PF17667"/>
    </source>
</evidence>
<feature type="domain" description="Fungal-type protein kinase" evidence="3">
    <location>
        <begin position="42"/>
        <end position="143"/>
    </location>
</feature>
<reference evidence="4" key="1">
    <citation type="submission" date="2023-06" db="EMBL/GenBank/DDBJ databases">
        <authorList>
            <consortium name="Lawrence Berkeley National Laboratory"/>
            <person name="Ahrendt S."/>
            <person name="Sahu N."/>
            <person name="Indic B."/>
            <person name="Wong-Bajracharya J."/>
            <person name="Merenyi Z."/>
            <person name="Ke H.-M."/>
            <person name="Monk M."/>
            <person name="Kocsube S."/>
            <person name="Drula E."/>
            <person name="Lipzen A."/>
            <person name="Balint B."/>
            <person name="Henrissat B."/>
            <person name="Andreopoulos B."/>
            <person name="Martin F.M."/>
            <person name="Harder C.B."/>
            <person name="Rigling D."/>
            <person name="Ford K.L."/>
            <person name="Foster G.D."/>
            <person name="Pangilinan J."/>
            <person name="Papanicolaou A."/>
            <person name="Barry K."/>
            <person name="LaButti K."/>
            <person name="Viragh M."/>
            <person name="Koriabine M."/>
            <person name="Yan M."/>
            <person name="Riley R."/>
            <person name="Champramary S."/>
            <person name="Plett K.L."/>
            <person name="Tsai I.J."/>
            <person name="Slot J."/>
            <person name="Sipos G."/>
            <person name="Plett J."/>
            <person name="Nagy L.G."/>
            <person name="Grigoriev I.V."/>
        </authorList>
    </citation>
    <scope>NUCLEOTIDE SEQUENCE</scope>
    <source>
        <strain evidence="4">FPL87.14</strain>
    </source>
</reference>
<feature type="transmembrane region" description="Helical" evidence="2">
    <location>
        <begin position="150"/>
        <end position="168"/>
    </location>
</feature>
<dbReference type="Gene3D" id="1.10.510.10">
    <property type="entry name" value="Transferase(Phosphotransferase) domain 1"/>
    <property type="match status" value="1"/>
</dbReference>
<keyword evidence="2" id="KW-1133">Transmembrane helix</keyword>
<dbReference type="SUPFAM" id="SSF56112">
    <property type="entry name" value="Protein kinase-like (PK-like)"/>
    <property type="match status" value="1"/>
</dbReference>
<evidence type="ECO:0000313" key="5">
    <source>
        <dbReference type="Proteomes" id="UP001175226"/>
    </source>
</evidence>